<dbReference type="Proteomes" id="UP001198565">
    <property type="component" value="Unassembled WGS sequence"/>
</dbReference>
<dbReference type="EMBL" id="JAINVZ010000011">
    <property type="protein sequence ID" value="MBY8886708.1"/>
    <property type="molecule type" value="Genomic_DNA"/>
</dbReference>
<keyword evidence="4" id="KW-1185">Reference proteome</keyword>
<dbReference type="InterPro" id="IPR055568">
    <property type="entry name" value="DUF7144"/>
</dbReference>
<comment type="caution">
    <text evidence="3">The sequence shown here is derived from an EMBL/GenBank/DDBJ whole genome shotgun (WGS) entry which is preliminary data.</text>
</comment>
<evidence type="ECO:0000256" key="1">
    <source>
        <dbReference type="SAM" id="Phobius"/>
    </source>
</evidence>
<accession>A0ABS7QU21</accession>
<name>A0ABS7QU21_9ACTN</name>
<proteinExistence type="predicted"/>
<evidence type="ECO:0000313" key="3">
    <source>
        <dbReference type="EMBL" id="MBY8886708.1"/>
    </source>
</evidence>
<keyword evidence="1" id="KW-0472">Membrane</keyword>
<keyword evidence="1" id="KW-0812">Transmembrane</keyword>
<evidence type="ECO:0000313" key="4">
    <source>
        <dbReference type="Proteomes" id="UP001198565"/>
    </source>
</evidence>
<organism evidence="3 4">
    <name type="scientific">Streptantibioticus parmotrematis</name>
    <dbReference type="NCBI Taxonomy" id="2873249"/>
    <lineage>
        <taxon>Bacteria</taxon>
        <taxon>Bacillati</taxon>
        <taxon>Actinomycetota</taxon>
        <taxon>Actinomycetes</taxon>
        <taxon>Kitasatosporales</taxon>
        <taxon>Streptomycetaceae</taxon>
        <taxon>Streptantibioticus</taxon>
    </lineage>
</organism>
<evidence type="ECO:0000259" key="2">
    <source>
        <dbReference type="Pfam" id="PF23636"/>
    </source>
</evidence>
<feature type="transmembrane region" description="Helical" evidence="1">
    <location>
        <begin position="65"/>
        <end position="81"/>
    </location>
</feature>
<gene>
    <name evidence="3" type="ORF">K7472_17810</name>
</gene>
<sequence>MMVANGILGIFEGVVAVAKQHVYVSTPNYAFRFSLYSWGWVHIIVSALVLIVGFGVIAGQAWARAVGILIVAVSLLANFMFLPYYPFWSLIVLAIDVFVLWALCTYHPQPRR</sequence>
<feature type="transmembrane region" description="Helical" evidence="1">
    <location>
        <begin position="40"/>
        <end position="58"/>
    </location>
</feature>
<protein>
    <recommendedName>
        <fullName evidence="2">DUF7144 domain-containing protein</fullName>
    </recommendedName>
</protein>
<keyword evidence="1" id="KW-1133">Transmembrane helix</keyword>
<feature type="transmembrane region" description="Helical" evidence="1">
    <location>
        <begin position="87"/>
        <end position="106"/>
    </location>
</feature>
<dbReference type="Pfam" id="PF23636">
    <property type="entry name" value="DUF7144"/>
    <property type="match status" value="1"/>
</dbReference>
<reference evidence="3 4" key="1">
    <citation type="submission" date="2021-08" db="EMBL/GenBank/DDBJ databases">
        <title>Streptomyces sp. PTM05 isolated from lichen.</title>
        <authorList>
            <person name="Somphong A."/>
            <person name="Phongsopitanun W."/>
            <person name="Tanasupawat S."/>
        </authorList>
    </citation>
    <scope>NUCLEOTIDE SEQUENCE [LARGE SCALE GENOMIC DNA]</scope>
    <source>
        <strain evidence="3 4">Ptm05</strain>
    </source>
</reference>
<feature type="domain" description="DUF7144" evidence="2">
    <location>
        <begin position="1"/>
        <end position="107"/>
    </location>
</feature>